<evidence type="ECO:0000313" key="3">
    <source>
        <dbReference type="EMBL" id="MBL4930419.1"/>
    </source>
</evidence>
<reference evidence="3" key="1">
    <citation type="submission" date="2021-01" db="EMBL/GenBank/DDBJ databases">
        <title>Genome public.</title>
        <authorList>
            <person name="Liu C."/>
            <person name="Sun Q."/>
        </authorList>
    </citation>
    <scope>NUCLEOTIDE SEQUENCE</scope>
    <source>
        <strain evidence="3">YIM B02565</strain>
    </source>
</reference>
<dbReference type="RefSeq" id="WP_202765802.1">
    <property type="nucleotide sequence ID" value="NZ_JAESWA010000005.1"/>
</dbReference>
<keyword evidence="3" id="KW-0378">Hydrolase</keyword>
<dbReference type="AlphaFoldDB" id="A0A937K362"/>
<dbReference type="GO" id="GO:0008237">
    <property type="term" value="F:metallopeptidase activity"/>
    <property type="evidence" value="ECO:0007669"/>
    <property type="project" value="UniProtKB-KW"/>
</dbReference>
<protein>
    <submittedName>
        <fullName evidence="3">CPBP family intramembrane metalloprotease</fullName>
    </submittedName>
</protein>
<keyword evidence="3" id="KW-0645">Protease</keyword>
<dbReference type="Pfam" id="PF02517">
    <property type="entry name" value="Rce1-like"/>
    <property type="match status" value="1"/>
</dbReference>
<proteinExistence type="predicted"/>
<dbReference type="GO" id="GO:0080120">
    <property type="term" value="P:CAAX-box protein maturation"/>
    <property type="evidence" value="ECO:0007669"/>
    <property type="project" value="UniProtKB-ARBA"/>
</dbReference>
<evidence type="ECO:0000313" key="4">
    <source>
        <dbReference type="Proteomes" id="UP000623681"/>
    </source>
</evidence>
<dbReference type="EMBL" id="JAESWA010000005">
    <property type="protein sequence ID" value="MBL4930419.1"/>
    <property type="molecule type" value="Genomic_DNA"/>
</dbReference>
<dbReference type="GO" id="GO:0004175">
    <property type="term" value="F:endopeptidase activity"/>
    <property type="evidence" value="ECO:0007669"/>
    <property type="project" value="UniProtKB-ARBA"/>
</dbReference>
<keyword evidence="1" id="KW-0812">Transmembrane</keyword>
<feature type="domain" description="CAAX prenyl protease 2/Lysostaphin resistance protein A-like" evidence="2">
    <location>
        <begin position="120"/>
        <end position="204"/>
    </location>
</feature>
<gene>
    <name evidence="3" type="ORF">JK634_01155</name>
</gene>
<evidence type="ECO:0000256" key="1">
    <source>
        <dbReference type="SAM" id="Phobius"/>
    </source>
</evidence>
<dbReference type="Proteomes" id="UP000623681">
    <property type="component" value="Unassembled WGS sequence"/>
</dbReference>
<feature type="transmembrane region" description="Helical" evidence="1">
    <location>
        <begin position="7"/>
        <end position="25"/>
    </location>
</feature>
<feature type="transmembrane region" description="Helical" evidence="1">
    <location>
        <begin position="37"/>
        <end position="58"/>
    </location>
</feature>
<feature type="transmembrane region" description="Helical" evidence="1">
    <location>
        <begin position="119"/>
        <end position="138"/>
    </location>
</feature>
<accession>A0A937K362</accession>
<keyword evidence="4" id="KW-1185">Reference proteome</keyword>
<keyword evidence="1" id="KW-0472">Membrane</keyword>
<keyword evidence="3" id="KW-0482">Metalloprotease</keyword>
<name>A0A937K362_9CLOT</name>
<keyword evidence="1" id="KW-1133">Transmembrane helix</keyword>
<feature type="transmembrane region" description="Helical" evidence="1">
    <location>
        <begin position="173"/>
        <end position="190"/>
    </location>
</feature>
<evidence type="ECO:0000259" key="2">
    <source>
        <dbReference type="Pfam" id="PF02517"/>
    </source>
</evidence>
<feature type="transmembrane region" description="Helical" evidence="1">
    <location>
        <begin position="237"/>
        <end position="255"/>
    </location>
</feature>
<comment type="caution">
    <text evidence="3">The sequence shown here is derived from an EMBL/GenBank/DDBJ whole genome shotgun (WGS) entry which is preliminary data.</text>
</comment>
<dbReference type="InterPro" id="IPR003675">
    <property type="entry name" value="Rce1/LyrA-like_dom"/>
</dbReference>
<organism evidence="3 4">
    <name type="scientific">Clostridium paridis</name>
    <dbReference type="NCBI Taxonomy" id="2803863"/>
    <lineage>
        <taxon>Bacteria</taxon>
        <taxon>Bacillati</taxon>
        <taxon>Bacillota</taxon>
        <taxon>Clostridia</taxon>
        <taxon>Eubacteriales</taxon>
        <taxon>Clostridiaceae</taxon>
        <taxon>Clostridium</taxon>
    </lineage>
</organism>
<sequence length="312" mass="34868">MKKVFRANLYFLIILVLSVFGPEVINPFLVSIGVRDVRIVLETNHILLFLVPATIYIFVTKSSFKKTFRLNPISFKNVLLIIGLGFAIQPVMMLFSLITSFFFNNDISNFINSISDTPYPVMLLLIAVTPAITEEVTLRGVVLSGYNFKNKWIAAITTGILFGIFHLNAQQFLYAAVLGMVLAYLVRVTNSIFASSLLHFMINGIQVSLQKILAPFVKNNSTPDIASLGIDAKITALISYGTLAVIFGALSIIIIRKIEKNCKSKGIYDCYESLSMETEMALRTELIKERVINLPMIGIIVFYLFAMIVIIK</sequence>
<feature type="transmembrane region" description="Helical" evidence="1">
    <location>
        <begin position="78"/>
        <end position="99"/>
    </location>
</feature>
<feature type="transmembrane region" description="Helical" evidence="1">
    <location>
        <begin position="291"/>
        <end position="311"/>
    </location>
</feature>